<dbReference type="Ensembl" id="ENSDCDT00010003260.1">
    <property type="protein sequence ID" value="ENSDCDP00010003141.1"/>
    <property type="gene ID" value="ENSDCDG00010001458.1"/>
</dbReference>
<name>A0AAY4A7H9_9TELE</name>
<feature type="transmembrane region" description="Helical" evidence="12">
    <location>
        <begin position="47"/>
        <end position="71"/>
    </location>
</feature>
<dbReference type="GO" id="GO:0006954">
    <property type="term" value="P:inflammatory response"/>
    <property type="evidence" value="ECO:0007669"/>
    <property type="project" value="TreeGrafter"/>
</dbReference>
<feature type="domain" description="G-protein coupled receptors family 1 profile" evidence="13">
    <location>
        <begin position="26"/>
        <end position="276"/>
    </location>
</feature>
<keyword evidence="9" id="KW-0325">Glycoprotein</keyword>
<dbReference type="PANTHER" id="PTHR24225:SF72">
    <property type="entry name" value="G-PROTEIN COUPLED RECEPTORS FAMILY 1 PROFILE DOMAIN-CONTAINING PROTEIN-RELATED"/>
    <property type="match status" value="1"/>
</dbReference>
<dbReference type="Gene3D" id="1.20.1070.10">
    <property type="entry name" value="Rhodopsin 7-helix transmembrane proteins"/>
    <property type="match status" value="1"/>
</dbReference>
<dbReference type="PRINTS" id="PR00237">
    <property type="entry name" value="GPCRRHODOPSN"/>
</dbReference>
<gene>
    <name evidence="14" type="primary">LOC114788496</name>
</gene>
<dbReference type="InterPro" id="IPR000276">
    <property type="entry name" value="GPCR_Rhodpsn"/>
</dbReference>
<evidence type="ECO:0000256" key="2">
    <source>
        <dbReference type="ARBA" id="ARBA00022475"/>
    </source>
</evidence>
<protein>
    <recommendedName>
        <fullName evidence="13">G-protein coupled receptors family 1 profile domain-containing protein</fullName>
    </recommendedName>
</protein>
<dbReference type="GO" id="GO:0007200">
    <property type="term" value="P:phospholipase C-activating G protein-coupled receptor signaling pathway"/>
    <property type="evidence" value="ECO:0007669"/>
    <property type="project" value="TreeGrafter"/>
</dbReference>
<evidence type="ECO:0000256" key="8">
    <source>
        <dbReference type="ARBA" id="ARBA00023170"/>
    </source>
</evidence>
<keyword evidence="7 12" id="KW-0472">Membrane</keyword>
<dbReference type="InterPro" id="IPR000826">
    <property type="entry name" value="Formyl_rcpt-rel"/>
</dbReference>
<dbReference type="PANTHER" id="PTHR24225">
    <property type="entry name" value="CHEMOTACTIC RECEPTOR"/>
    <property type="match status" value="1"/>
</dbReference>
<evidence type="ECO:0000256" key="10">
    <source>
        <dbReference type="ARBA" id="ARBA00023224"/>
    </source>
</evidence>
<sequence>MDEDYNVSNIVGAFIFCLVFLLGGPGNFFIIWSILTQSHKRTITTLLILNLAIADGCLMCLTVFFVIYMLKQNWVFGSAMCKVIYYLCNSNMYTSVMFITLMSLHRLMVIVWPRRASVLSKRRNIIHALLALWILVPLLSVPVPVFMEVRSVGNHSECAANHTTSRQVVSQYTFETVMGFLIPYAMIVSSYVCILRRLRQTKFKRSVHSENLILAIIIVFGLFWFPYHVMNMIQVGAALAPQRSELKKSLEKIGRDGRPVTSALAFISSCANPVLYTYAARSYIRANGLAFMARLFEGTALDLGLKKIRQRDGLGLKIAESSSTTGNQDMANGQ</sequence>
<evidence type="ECO:0000256" key="11">
    <source>
        <dbReference type="ARBA" id="ARBA00025736"/>
    </source>
</evidence>
<accession>A0AAY4A7H9</accession>
<evidence type="ECO:0000256" key="4">
    <source>
        <dbReference type="ARBA" id="ARBA00022692"/>
    </source>
</evidence>
<evidence type="ECO:0000256" key="9">
    <source>
        <dbReference type="ARBA" id="ARBA00023180"/>
    </source>
</evidence>
<feature type="transmembrane region" description="Helical" evidence="12">
    <location>
        <begin position="125"/>
        <end position="147"/>
    </location>
</feature>
<dbReference type="GO" id="GO:0004974">
    <property type="term" value="F:leukotriene receptor activity"/>
    <property type="evidence" value="ECO:0007669"/>
    <property type="project" value="InterPro"/>
</dbReference>
<keyword evidence="3" id="KW-0597">Phosphoprotein</keyword>
<organism evidence="14 15">
    <name type="scientific">Denticeps clupeoides</name>
    <name type="common">denticle herring</name>
    <dbReference type="NCBI Taxonomy" id="299321"/>
    <lineage>
        <taxon>Eukaryota</taxon>
        <taxon>Metazoa</taxon>
        <taxon>Chordata</taxon>
        <taxon>Craniata</taxon>
        <taxon>Vertebrata</taxon>
        <taxon>Euteleostomi</taxon>
        <taxon>Actinopterygii</taxon>
        <taxon>Neopterygii</taxon>
        <taxon>Teleostei</taxon>
        <taxon>Clupei</taxon>
        <taxon>Clupeiformes</taxon>
        <taxon>Denticipitoidei</taxon>
        <taxon>Denticipitidae</taxon>
        <taxon>Denticeps</taxon>
    </lineage>
</organism>
<comment type="similarity">
    <text evidence="11">Belongs to the chemokine-like receptor (CMKLR) family.</text>
</comment>
<keyword evidence="15" id="KW-1185">Reference proteome</keyword>
<feature type="transmembrane region" description="Helical" evidence="12">
    <location>
        <begin position="83"/>
        <end position="104"/>
    </location>
</feature>
<proteinExistence type="inferred from homology"/>
<evidence type="ECO:0000259" key="13">
    <source>
        <dbReference type="PROSITE" id="PS50262"/>
    </source>
</evidence>
<dbReference type="GeneID" id="114788496"/>
<feature type="transmembrane region" description="Helical" evidence="12">
    <location>
        <begin position="12"/>
        <end position="35"/>
    </location>
</feature>
<dbReference type="RefSeq" id="XP_028832966.1">
    <property type="nucleotide sequence ID" value="XM_028977133.1"/>
</dbReference>
<dbReference type="PROSITE" id="PS50262">
    <property type="entry name" value="G_PROTEIN_RECEP_F1_2"/>
    <property type="match status" value="1"/>
</dbReference>
<keyword evidence="6" id="KW-0297">G-protein coupled receptor</keyword>
<evidence type="ECO:0000256" key="1">
    <source>
        <dbReference type="ARBA" id="ARBA00004651"/>
    </source>
</evidence>
<dbReference type="AlphaFoldDB" id="A0AAY4A7H9"/>
<keyword evidence="2" id="KW-1003">Cell membrane</keyword>
<feature type="transmembrane region" description="Helical" evidence="12">
    <location>
        <begin position="207"/>
        <end position="227"/>
    </location>
</feature>
<dbReference type="Pfam" id="PF00001">
    <property type="entry name" value="7tm_1"/>
    <property type="match status" value="1"/>
</dbReference>
<reference evidence="14" key="3">
    <citation type="submission" date="2025-09" db="UniProtKB">
        <authorList>
            <consortium name="Ensembl"/>
        </authorList>
    </citation>
    <scope>IDENTIFICATION</scope>
</reference>
<evidence type="ECO:0000256" key="6">
    <source>
        <dbReference type="ARBA" id="ARBA00023040"/>
    </source>
</evidence>
<feature type="transmembrane region" description="Helical" evidence="12">
    <location>
        <begin position="177"/>
        <end position="195"/>
    </location>
</feature>
<dbReference type="GO" id="GO:0007204">
    <property type="term" value="P:positive regulation of cytosolic calcium ion concentration"/>
    <property type="evidence" value="ECO:0007669"/>
    <property type="project" value="TreeGrafter"/>
</dbReference>
<evidence type="ECO:0000256" key="7">
    <source>
        <dbReference type="ARBA" id="ARBA00023136"/>
    </source>
</evidence>
<dbReference type="Proteomes" id="UP000694580">
    <property type="component" value="Chromosome 4"/>
</dbReference>
<keyword evidence="5 12" id="KW-1133">Transmembrane helix</keyword>
<comment type="subcellular location">
    <subcellularLocation>
        <location evidence="1">Cell membrane</location>
        <topology evidence="1">Multi-pass membrane protein</topology>
    </subcellularLocation>
</comment>
<keyword evidence="4 12" id="KW-0812">Transmembrane</keyword>
<dbReference type="SUPFAM" id="SSF81321">
    <property type="entry name" value="Family A G protein-coupled receptor-like"/>
    <property type="match status" value="1"/>
</dbReference>
<reference evidence="14 15" key="1">
    <citation type="submission" date="2020-06" db="EMBL/GenBank/DDBJ databases">
        <authorList>
            <consortium name="Wellcome Sanger Institute Data Sharing"/>
        </authorList>
    </citation>
    <scope>NUCLEOTIDE SEQUENCE [LARGE SCALE GENOMIC DNA]</scope>
</reference>
<evidence type="ECO:0000313" key="15">
    <source>
        <dbReference type="Proteomes" id="UP000694580"/>
    </source>
</evidence>
<evidence type="ECO:0000256" key="3">
    <source>
        <dbReference type="ARBA" id="ARBA00022553"/>
    </source>
</evidence>
<keyword evidence="8" id="KW-0675">Receptor</keyword>
<keyword evidence="10" id="KW-0807">Transducer</keyword>
<reference evidence="14" key="2">
    <citation type="submission" date="2025-08" db="UniProtKB">
        <authorList>
            <consortium name="Ensembl"/>
        </authorList>
    </citation>
    <scope>IDENTIFICATION</scope>
</reference>
<dbReference type="InterPro" id="IPR017452">
    <property type="entry name" value="GPCR_Rhodpsn_7TM"/>
</dbReference>
<evidence type="ECO:0000313" key="14">
    <source>
        <dbReference type="Ensembl" id="ENSDCDP00010003141.1"/>
    </source>
</evidence>
<evidence type="ECO:0000256" key="12">
    <source>
        <dbReference type="SAM" id="Phobius"/>
    </source>
</evidence>
<dbReference type="FunFam" id="1.20.1070.10:FF:000109">
    <property type="entry name" value="Leukotriene B4 receptor"/>
    <property type="match status" value="1"/>
</dbReference>
<dbReference type="GO" id="GO:0004875">
    <property type="term" value="F:complement receptor activity"/>
    <property type="evidence" value="ECO:0007669"/>
    <property type="project" value="TreeGrafter"/>
</dbReference>
<dbReference type="PRINTS" id="PR01476">
    <property type="entry name" value="LTBRECEPTOR"/>
</dbReference>
<dbReference type="GO" id="GO:0005886">
    <property type="term" value="C:plasma membrane"/>
    <property type="evidence" value="ECO:0007669"/>
    <property type="project" value="UniProtKB-SubCell"/>
</dbReference>
<dbReference type="InterPro" id="IPR003981">
    <property type="entry name" value="Leukotriene_B4_rcpt"/>
</dbReference>
<evidence type="ECO:0000256" key="5">
    <source>
        <dbReference type="ARBA" id="ARBA00022989"/>
    </source>
</evidence>
<dbReference type="GeneTree" id="ENSGT00950000182966"/>